<gene>
    <name evidence="6" type="ORF">ACFQ42_02485</name>
</gene>
<keyword evidence="7" id="KW-1185">Reference proteome</keyword>
<dbReference type="GO" id="GO:0005524">
    <property type="term" value="F:ATP binding"/>
    <property type="evidence" value="ECO:0007669"/>
    <property type="project" value="UniProtKB-KW"/>
</dbReference>
<dbReference type="SMART" id="SM00382">
    <property type="entry name" value="AAA"/>
    <property type="match status" value="1"/>
</dbReference>
<sequence length="312" mass="35727">MFLEVKNLTKKYSNKTVLHSLSFGVDQNKILVVLGPSGCGKSTLLSCLNGFITVDEGTVFLDGQNITKLYPEERDITTVFQSYSLFPHMDVMQNLMYGLKFKKISRNDARKKALKMLHLLQMDEFSNTKIQDLSGGQQQRIALGRSLIVEPKLLLLDEPFSNLDEKLRLTMRHELRQIQKELNMTMVFVTHDQQEAFSIGDQILVMDQGQIQQIDTGQGLYSTPKNHFVLKFIGDSNLLDNGEYIRPEDIVIKSDSNGDGRIEQMDFQGSTINYLIKYKERVFHVTCLNRIEPLKVGTHVDVQYKVSKLEEK</sequence>
<evidence type="ECO:0000313" key="7">
    <source>
        <dbReference type="Proteomes" id="UP001597251"/>
    </source>
</evidence>
<feature type="domain" description="ABC transporter" evidence="5">
    <location>
        <begin position="3"/>
        <end position="233"/>
    </location>
</feature>
<evidence type="ECO:0000256" key="2">
    <source>
        <dbReference type="ARBA" id="ARBA00022741"/>
    </source>
</evidence>
<dbReference type="Pfam" id="PF00005">
    <property type="entry name" value="ABC_tran"/>
    <property type="match status" value="1"/>
</dbReference>
<accession>A0ABW4BQY6</accession>
<dbReference type="InterPro" id="IPR027417">
    <property type="entry name" value="P-loop_NTPase"/>
</dbReference>
<evidence type="ECO:0000313" key="6">
    <source>
        <dbReference type="EMBL" id="MFD1417628.1"/>
    </source>
</evidence>
<name>A0ABW4BQY6_9LACO</name>
<dbReference type="PANTHER" id="PTHR42781">
    <property type="entry name" value="SPERMIDINE/PUTRESCINE IMPORT ATP-BINDING PROTEIN POTA"/>
    <property type="match status" value="1"/>
</dbReference>
<evidence type="ECO:0000256" key="3">
    <source>
        <dbReference type="ARBA" id="ARBA00022840"/>
    </source>
</evidence>
<dbReference type="PROSITE" id="PS00211">
    <property type="entry name" value="ABC_TRANSPORTER_1"/>
    <property type="match status" value="1"/>
</dbReference>
<dbReference type="EMBL" id="JBHTOI010000005">
    <property type="protein sequence ID" value="MFD1417628.1"/>
    <property type="molecule type" value="Genomic_DNA"/>
</dbReference>
<dbReference type="InterPro" id="IPR003593">
    <property type="entry name" value="AAA+_ATPase"/>
</dbReference>
<dbReference type="SUPFAM" id="SSF50331">
    <property type="entry name" value="MOP-like"/>
    <property type="match status" value="1"/>
</dbReference>
<dbReference type="PROSITE" id="PS50893">
    <property type="entry name" value="ABC_TRANSPORTER_2"/>
    <property type="match status" value="1"/>
</dbReference>
<evidence type="ECO:0000256" key="4">
    <source>
        <dbReference type="ARBA" id="ARBA00022967"/>
    </source>
</evidence>
<organism evidence="6 7">
    <name type="scientific">Companilactobacillus keshanensis</name>
    <dbReference type="NCBI Taxonomy" id="2486003"/>
    <lineage>
        <taxon>Bacteria</taxon>
        <taxon>Bacillati</taxon>
        <taxon>Bacillota</taxon>
        <taxon>Bacilli</taxon>
        <taxon>Lactobacillales</taxon>
        <taxon>Lactobacillaceae</taxon>
        <taxon>Companilactobacillus</taxon>
    </lineage>
</organism>
<dbReference type="InterPro" id="IPR013611">
    <property type="entry name" value="Transp-assoc_OB_typ2"/>
</dbReference>
<keyword evidence="1" id="KW-0813">Transport</keyword>
<dbReference type="SUPFAM" id="SSF52540">
    <property type="entry name" value="P-loop containing nucleoside triphosphate hydrolases"/>
    <property type="match status" value="1"/>
</dbReference>
<reference evidence="7" key="1">
    <citation type="journal article" date="2019" name="Int. J. Syst. Evol. Microbiol.">
        <title>The Global Catalogue of Microorganisms (GCM) 10K type strain sequencing project: providing services to taxonomists for standard genome sequencing and annotation.</title>
        <authorList>
            <consortium name="The Broad Institute Genomics Platform"/>
            <consortium name="The Broad Institute Genome Sequencing Center for Infectious Disease"/>
            <person name="Wu L."/>
            <person name="Ma J."/>
        </authorList>
    </citation>
    <scope>NUCLEOTIDE SEQUENCE [LARGE SCALE GENOMIC DNA]</scope>
    <source>
        <strain evidence="7">CCM 8936</strain>
    </source>
</reference>
<dbReference type="InterPro" id="IPR008995">
    <property type="entry name" value="Mo/tungstate-bd_C_term_dom"/>
</dbReference>
<dbReference type="InterPro" id="IPR017871">
    <property type="entry name" value="ABC_transporter-like_CS"/>
</dbReference>
<comment type="caution">
    <text evidence="6">The sequence shown here is derived from an EMBL/GenBank/DDBJ whole genome shotgun (WGS) entry which is preliminary data.</text>
</comment>
<dbReference type="Proteomes" id="UP001597251">
    <property type="component" value="Unassembled WGS sequence"/>
</dbReference>
<dbReference type="Gene3D" id="3.40.50.300">
    <property type="entry name" value="P-loop containing nucleotide triphosphate hydrolases"/>
    <property type="match status" value="1"/>
</dbReference>
<keyword evidence="2" id="KW-0547">Nucleotide-binding</keyword>
<protein>
    <submittedName>
        <fullName evidence="6">ABC transporter ATP-binding protein</fullName>
    </submittedName>
</protein>
<proteinExistence type="predicted"/>
<dbReference type="PROSITE" id="PS00018">
    <property type="entry name" value="EF_HAND_1"/>
    <property type="match status" value="1"/>
</dbReference>
<keyword evidence="4" id="KW-1278">Translocase</keyword>
<dbReference type="PANTHER" id="PTHR42781:SF4">
    <property type="entry name" value="SPERMIDINE_PUTRESCINE IMPORT ATP-BINDING PROTEIN POTA"/>
    <property type="match status" value="1"/>
</dbReference>
<dbReference type="InterPro" id="IPR018247">
    <property type="entry name" value="EF_Hand_1_Ca_BS"/>
</dbReference>
<dbReference type="InterPro" id="IPR003439">
    <property type="entry name" value="ABC_transporter-like_ATP-bd"/>
</dbReference>
<dbReference type="RefSeq" id="WP_125674573.1">
    <property type="nucleotide sequence ID" value="NZ_JBHTOI010000005.1"/>
</dbReference>
<evidence type="ECO:0000256" key="1">
    <source>
        <dbReference type="ARBA" id="ARBA00022448"/>
    </source>
</evidence>
<keyword evidence="3 6" id="KW-0067">ATP-binding</keyword>
<evidence type="ECO:0000259" key="5">
    <source>
        <dbReference type="PROSITE" id="PS50893"/>
    </source>
</evidence>
<dbReference type="Pfam" id="PF08402">
    <property type="entry name" value="TOBE_2"/>
    <property type="match status" value="1"/>
</dbReference>
<dbReference type="InterPro" id="IPR050093">
    <property type="entry name" value="ABC_SmlMolc_Importer"/>
</dbReference>